<dbReference type="EC" id="2.4.99.12" evidence="4 19"/>
<comment type="subcellular location">
    <subcellularLocation>
        <location evidence="1">Cell inner membrane</location>
        <topology evidence="1">Single-pass membrane protein</topology>
        <orientation evidence="1">Cytoplasmic side</orientation>
    </subcellularLocation>
</comment>
<comment type="catalytic activity">
    <reaction evidence="15 19">
        <text>alpha-Kdo-(2-&gt;4)-alpha-Kdo-(2-&gt;6)-lipid IVA (E. coli) + CMP-3-deoxy-beta-D-manno-octulosonate = alpha-Kdo-(2-&gt;8)-alpha-Kdo-(2-&gt;4)-alpha-Kdo-(2-&gt;6)-lipid IVA (E. coli) + CMP + H(+)</text>
        <dbReference type="Rhea" id="RHEA:28154"/>
        <dbReference type="ChEBI" id="CHEBI:15378"/>
        <dbReference type="ChEBI" id="CHEBI:60365"/>
        <dbReference type="ChEBI" id="CHEBI:60377"/>
        <dbReference type="ChEBI" id="CHEBI:85987"/>
        <dbReference type="ChEBI" id="CHEBI:86234"/>
        <dbReference type="EC" id="2.4.99.14"/>
    </reaction>
</comment>
<protein>
    <recommendedName>
        <fullName evidence="7 19">3-deoxy-D-manno-octulosonic acid transferase</fullName>
        <shortName evidence="19">Kdo transferase</shortName>
        <ecNumber evidence="4 19">2.4.99.12</ecNumber>
        <ecNumber evidence="5 19">2.4.99.13</ecNumber>
        <ecNumber evidence="6 19">2.4.99.14</ecNumber>
    </recommendedName>
    <alternativeName>
        <fullName evidence="19">Lipid IV(A) 3-deoxy-D-manno-octulosonic acid transferase</fullName>
    </alternativeName>
</protein>
<keyword evidence="9 19" id="KW-0808">Transferase</keyword>
<dbReference type="GeneID" id="1245838"/>
<feature type="domain" description="3-deoxy-D-manno-octulosonic-acid transferase N-terminal" evidence="20">
    <location>
        <begin position="39"/>
        <end position="217"/>
    </location>
</feature>
<evidence type="ECO:0000256" key="12">
    <source>
        <dbReference type="ARBA" id="ARBA00022985"/>
    </source>
</evidence>
<keyword evidence="10" id="KW-0812">Transmembrane</keyword>
<feature type="site" description="Transition state stabilizer" evidence="18">
    <location>
        <position position="138"/>
    </location>
</feature>
<evidence type="ECO:0000256" key="13">
    <source>
        <dbReference type="ARBA" id="ARBA00022989"/>
    </source>
</evidence>
<sequence>MMRRWLTSRLYDAFLVAAFLAAAPRIFYKVVFHGKYINSWKIRFGVEKPQVKGEGPLVWFHGASVGEVSLLEPLLKKWRQEFPDWRFVVTACSEAGVYTAQRLYAPLGATVFVLPLDLSCIINPVVRSLSPQVVIFSEGDCWLHFLMGAKKLGAKAFLINGKLSENSCKRFAFLKRLGRSYFAPLDLLVLQDKVYKQRFMQIGIPEDKIQISGNLKTFIETETSINNRSLWRKKLKLSPSDRLIVLGSMHPKDVEVWADVAQHFNKFSTKILWVPRHLEKLKEHARLLEKAGISFGLWSKEDSLLQYDSLIVDAMGILKDLYSAADLAFVGGTFDPLVGGHNLLEPLQKEVPLMFGPHIHSQSVLAELLRTKEVGVSVDKENLLEAVENLLEDEKKRQAYIERGKSFLKNAGTSFEHTWEILKSQIACIKI</sequence>
<evidence type="ECO:0000256" key="4">
    <source>
        <dbReference type="ARBA" id="ARBA00012621"/>
    </source>
</evidence>
<keyword evidence="11" id="KW-0735">Signal-anchor</keyword>
<keyword evidence="8" id="KW-1003">Cell membrane</keyword>
<comment type="pathway">
    <text evidence="2 19">Bacterial outer membrane biogenesis; LPS core biosynthesis.</text>
</comment>
<name>A0A0C5WVL9_CHLMR</name>
<evidence type="ECO:0000256" key="7">
    <source>
        <dbReference type="ARBA" id="ARBA00019077"/>
    </source>
</evidence>
<evidence type="ECO:0000313" key="22">
    <source>
        <dbReference type="Proteomes" id="UP000260363"/>
    </source>
</evidence>
<dbReference type="GO" id="GO:0005886">
    <property type="term" value="C:plasma membrane"/>
    <property type="evidence" value="ECO:0007669"/>
    <property type="project" value="UniProtKB-SubCell"/>
</dbReference>
<comment type="catalytic activity">
    <reaction evidence="16 19">
        <text>lipid IVA (E. coli) + CMP-3-deoxy-beta-D-manno-octulosonate = alpha-Kdo-(2-&gt;6)-lipid IVA (E. coli) + CMP + H(+)</text>
        <dbReference type="Rhea" id="RHEA:28066"/>
        <dbReference type="ChEBI" id="CHEBI:15378"/>
        <dbReference type="ChEBI" id="CHEBI:58603"/>
        <dbReference type="ChEBI" id="CHEBI:60364"/>
        <dbReference type="ChEBI" id="CHEBI:60377"/>
        <dbReference type="ChEBI" id="CHEBI:85987"/>
        <dbReference type="EC" id="2.4.99.12"/>
    </reaction>
</comment>
<dbReference type="EMBL" id="CP007217">
    <property type="protein sequence ID" value="AJR10554.1"/>
    <property type="molecule type" value="Genomic_DNA"/>
</dbReference>
<evidence type="ECO:0000256" key="10">
    <source>
        <dbReference type="ARBA" id="ARBA00022692"/>
    </source>
</evidence>
<dbReference type="GO" id="GO:0009245">
    <property type="term" value="P:lipid A biosynthetic process"/>
    <property type="evidence" value="ECO:0007669"/>
    <property type="project" value="TreeGrafter"/>
</dbReference>
<feature type="active site" description="Proton acceptor" evidence="17">
    <location>
        <position position="67"/>
    </location>
</feature>
<evidence type="ECO:0000256" key="16">
    <source>
        <dbReference type="ARBA" id="ARBA00049183"/>
    </source>
</evidence>
<keyword evidence="12 19" id="KW-0448">Lipopolysaccharide biosynthesis</keyword>
<comment type="function">
    <text evidence="19">Involved in lipopolysaccharide (LPS) biosynthesis. Catalyzes the transfer of 3-deoxy-D-manno-octulosonate (Kdo) residue(s) from CMP-Kdo to lipid IV(A), the tetraacyldisaccharide-1,4'-bisphosphate precursor of lipid A.</text>
</comment>
<evidence type="ECO:0000256" key="19">
    <source>
        <dbReference type="RuleBase" id="RU365103"/>
    </source>
</evidence>
<accession>A0A0C5WVL9</accession>
<dbReference type="SUPFAM" id="SSF53756">
    <property type="entry name" value="UDP-Glycosyltransferase/glycogen phosphorylase"/>
    <property type="match status" value="1"/>
</dbReference>
<dbReference type="Gene3D" id="3.40.50.11720">
    <property type="entry name" value="3-Deoxy-D-manno-octulosonic-acid transferase, N-terminal domain"/>
    <property type="match status" value="1"/>
</dbReference>
<evidence type="ECO:0000256" key="8">
    <source>
        <dbReference type="ARBA" id="ARBA00022475"/>
    </source>
</evidence>
<evidence type="ECO:0000256" key="15">
    <source>
        <dbReference type="ARBA" id="ARBA00034413"/>
    </source>
</evidence>
<feature type="site" description="Transition state stabilizer" evidence="18">
    <location>
        <position position="216"/>
    </location>
</feature>
<keyword evidence="13" id="KW-0472">Membrane</keyword>
<comment type="similarity">
    <text evidence="3">Belongs to the glycosyltransferase group 1 family. Glycosyltransferase 30 subfamily.</text>
</comment>
<evidence type="ECO:0000256" key="2">
    <source>
        <dbReference type="ARBA" id="ARBA00004713"/>
    </source>
</evidence>
<dbReference type="NCBIfam" id="NF004389">
    <property type="entry name" value="PRK05749.1-5"/>
    <property type="match status" value="1"/>
</dbReference>
<evidence type="ECO:0000256" key="17">
    <source>
        <dbReference type="PIRSR" id="PIRSR639901-1"/>
    </source>
</evidence>
<evidence type="ECO:0000259" key="20">
    <source>
        <dbReference type="Pfam" id="PF04413"/>
    </source>
</evidence>
<dbReference type="GO" id="GO:0009244">
    <property type="term" value="P:lipopolysaccharide core region biosynthetic process"/>
    <property type="evidence" value="ECO:0007669"/>
    <property type="project" value="UniProtKB-UniRule"/>
</dbReference>
<evidence type="ECO:0000256" key="9">
    <source>
        <dbReference type="ARBA" id="ARBA00022679"/>
    </source>
</evidence>
<dbReference type="GO" id="GO:0043842">
    <property type="term" value="F:Kdo transferase activity"/>
    <property type="evidence" value="ECO:0007669"/>
    <property type="project" value="UniProtKB-EC"/>
</dbReference>
<evidence type="ECO:0000313" key="21">
    <source>
        <dbReference type="EMBL" id="AJR10554.1"/>
    </source>
</evidence>
<evidence type="ECO:0000256" key="3">
    <source>
        <dbReference type="ARBA" id="ARBA00006380"/>
    </source>
</evidence>
<dbReference type="AlphaFoldDB" id="A0A0C5WVL9"/>
<dbReference type="Proteomes" id="UP000260363">
    <property type="component" value="Chromosome"/>
</dbReference>
<organism evidence="21 22">
    <name type="scientific">Chlamydia muridarum</name>
    <dbReference type="NCBI Taxonomy" id="83560"/>
    <lineage>
        <taxon>Bacteria</taxon>
        <taxon>Pseudomonadati</taxon>
        <taxon>Chlamydiota</taxon>
        <taxon>Chlamydiia</taxon>
        <taxon>Chlamydiales</taxon>
        <taxon>Chlamydiaceae</taxon>
        <taxon>Chlamydia/Chlamydophila group</taxon>
        <taxon>Chlamydia</taxon>
    </lineage>
</organism>
<dbReference type="EC" id="2.4.99.14" evidence="6 19"/>
<dbReference type="Pfam" id="PF04413">
    <property type="entry name" value="Glycos_transf_N"/>
    <property type="match status" value="1"/>
</dbReference>
<gene>
    <name evidence="19" type="primary">waaA</name>
    <name evidence="21" type="ORF">BD36_02575</name>
</gene>
<dbReference type="STRING" id="83560.NC80_02395"/>
<dbReference type="PANTHER" id="PTHR42755">
    <property type="entry name" value="3-DEOXY-MANNO-OCTULOSONATE CYTIDYLYLTRANSFERASE"/>
    <property type="match status" value="1"/>
</dbReference>
<evidence type="ECO:0000256" key="11">
    <source>
        <dbReference type="ARBA" id="ARBA00022968"/>
    </source>
</evidence>
<evidence type="ECO:0000256" key="14">
    <source>
        <dbReference type="ARBA" id="ARBA00034401"/>
    </source>
</evidence>
<dbReference type="Gene3D" id="3.40.50.2000">
    <property type="entry name" value="Glycogen Phosphorylase B"/>
    <property type="match status" value="1"/>
</dbReference>
<dbReference type="EC" id="2.4.99.13" evidence="5 19"/>
<dbReference type="UniPathway" id="UPA00958"/>
<dbReference type="PANTHER" id="PTHR42755:SF1">
    <property type="entry name" value="3-DEOXY-D-MANNO-OCTULOSONIC ACID TRANSFERASE, MITOCHONDRIAL-RELATED"/>
    <property type="match status" value="1"/>
</dbReference>
<proteinExistence type="inferred from homology"/>
<dbReference type="InterPro" id="IPR007507">
    <property type="entry name" value="Glycos_transf_N"/>
</dbReference>
<evidence type="ECO:0000256" key="1">
    <source>
        <dbReference type="ARBA" id="ARBA00004388"/>
    </source>
</evidence>
<evidence type="ECO:0000256" key="18">
    <source>
        <dbReference type="PIRSR" id="PIRSR639901-2"/>
    </source>
</evidence>
<keyword evidence="13" id="KW-1133">Transmembrane helix</keyword>
<dbReference type="InterPro" id="IPR038107">
    <property type="entry name" value="Glycos_transf_N_sf"/>
</dbReference>
<dbReference type="InterPro" id="IPR039901">
    <property type="entry name" value="Kdotransferase"/>
</dbReference>
<keyword evidence="19" id="KW-0997">Cell inner membrane</keyword>
<evidence type="ECO:0000256" key="5">
    <source>
        <dbReference type="ARBA" id="ARBA00012623"/>
    </source>
</evidence>
<evidence type="ECO:0000256" key="6">
    <source>
        <dbReference type="ARBA" id="ARBA00012625"/>
    </source>
</evidence>
<reference evidence="21 22" key="1">
    <citation type="submission" date="2014-02" db="EMBL/GenBank/DDBJ databases">
        <authorList>
            <person name="Chen C."/>
            <person name="Conrad T.A."/>
            <person name="Zhou Z."/>
            <person name="Lai Z."/>
            <person name="Zhong G."/>
        </authorList>
    </citation>
    <scope>NUCLEOTIDE SEQUENCE [LARGE SCALE GENOMIC DNA]</scope>
    <source>
        <strain evidence="21 22">Nigg3-28</strain>
    </source>
</reference>
<dbReference type="RefSeq" id="WP_029589539.1">
    <property type="nucleotide sequence ID" value="NZ_CP007217.1"/>
</dbReference>
<comment type="catalytic activity">
    <reaction evidence="14 19">
        <text>alpha-Kdo-(2-&gt;6)-lipid IVA (E. coli) + CMP-3-deoxy-beta-D-manno-octulosonate = alpha-Kdo-(2-&gt;4)-alpha-Kdo-(2-&gt;6)-lipid IVA (E. coli) + CMP + H(+)</text>
        <dbReference type="Rhea" id="RHEA:28062"/>
        <dbReference type="ChEBI" id="CHEBI:15378"/>
        <dbReference type="ChEBI" id="CHEBI:60364"/>
        <dbReference type="ChEBI" id="CHEBI:60365"/>
        <dbReference type="ChEBI" id="CHEBI:60377"/>
        <dbReference type="ChEBI" id="CHEBI:85987"/>
        <dbReference type="EC" id="2.4.99.13"/>
    </reaction>
</comment>